<evidence type="ECO:0000256" key="5">
    <source>
        <dbReference type="ARBA" id="ARBA00022989"/>
    </source>
</evidence>
<evidence type="ECO:0000256" key="4">
    <source>
        <dbReference type="ARBA" id="ARBA00022692"/>
    </source>
</evidence>
<dbReference type="PANTHER" id="PTHR45755:SF4">
    <property type="entry name" value="ZINC TRANSPORTER 7"/>
    <property type="match status" value="1"/>
</dbReference>
<name>C4M312_ENTH1</name>
<dbReference type="InterPro" id="IPR058533">
    <property type="entry name" value="Cation_efflux_TM"/>
</dbReference>
<feature type="transmembrane region" description="Helical" evidence="8">
    <location>
        <begin position="179"/>
        <end position="199"/>
    </location>
</feature>
<proteinExistence type="inferred from homology"/>
<keyword evidence="7 8" id="KW-0472">Membrane</keyword>
<evidence type="ECO:0000256" key="1">
    <source>
        <dbReference type="ARBA" id="ARBA00004141"/>
    </source>
</evidence>
<keyword evidence="3" id="KW-0813">Transport</keyword>
<dbReference type="VEuPathDB" id="AmoebaDB:EHI5A_121950"/>
<dbReference type="GO" id="GO:0016020">
    <property type="term" value="C:membrane"/>
    <property type="evidence" value="ECO:0007669"/>
    <property type="project" value="UniProtKB-SubCell"/>
</dbReference>
<dbReference type="GO" id="GO:0005794">
    <property type="term" value="C:Golgi apparatus"/>
    <property type="evidence" value="ECO:0000318"/>
    <property type="project" value="GO_Central"/>
</dbReference>
<comment type="subcellular location">
    <subcellularLocation>
        <location evidence="1">Membrane</location>
        <topology evidence="1">Multi-pass membrane protein</topology>
    </subcellularLocation>
</comment>
<feature type="transmembrane region" description="Helical" evidence="8">
    <location>
        <begin position="211"/>
        <end position="234"/>
    </location>
</feature>
<dbReference type="GO" id="GO:0005385">
    <property type="term" value="F:zinc ion transmembrane transporter activity"/>
    <property type="evidence" value="ECO:0000318"/>
    <property type="project" value="GO_Central"/>
</dbReference>
<dbReference type="AlphaFoldDB" id="C4M312"/>
<feature type="domain" description="Cation efflux protein transmembrane" evidence="9">
    <location>
        <begin position="30"/>
        <end position="234"/>
    </location>
</feature>
<feature type="transmembrane region" description="Helical" evidence="8">
    <location>
        <begin position="54"/>
        <end position="75"/>
    </location>
</feature>
<dbReference type="InterPro" id="IPR002524">
    <property type="entry name" value="Cation_efflux"/>
</dbReference>
<dbReference type="HOGENOM" id="CLU_034201_1_0_1"/>
<evidence type="ECO:0000256" key="6">
    <source>
        <dbReference type="ARBA" id="ARBA00023065"/>
    </source>
</evidence>
<evidence type="ECO:0000313" key="11">
    <source>
        <dbReference type="Proteomes" id="UP000001926"/>
    </source>
</evidence>
<sequence length="314" mass="35495">MPTFAVEEQSSFFSNLKNVVLATRKDKINIVYFVVLMVFALRELMVSVDTNSLGLLVSTVHTAFCLFSIIIYYAGKMYAHRSSTESMTYGFQRVEPLLGFINGFFLVLFSAFTLMQCVERMIEPVVIATEPDSIHSIISTVCWGLLINGIGLCFFSDIIFVREASSTSSSIPQSQKRFVLFHFIQNITVITIYSISFWYPSGIISYDGLFSMAMAFIVIYIAIPILTANGMILLQTSPQTVYPQIYAKLQQLQQLDGVLEYKNEHFWTLSPNNFVGSVVVVINEDADEQTILKQAHELFDSVLKDICIQVQKHN</sequence>
<dbReference type="RefSeq" id="XP_652935.2">
    <property type="nucleotide sequence ID" value="XM_647843.2"/>
</dbReference>
<dbReference type="VEuPathDB" id="AmoebaDB:EHI_025250"/>
<dbReference type="GO" id="GO:0006882">
    <property type="term" value="P:intracellular zinc ion homeostasis"/>
    <property type="evidence" value="ECO:0000318"/>
    <property type="project" value="GO_Central"/>
</dbReference>
<keyword evidence="6" id="KW-0406">Ion transport</keyword>
<evidence type="ECO:0000313" key="10">
    <source>
        <dbReference type="EMBL" id="EAL47549.2"/>
    </source>
</evidence>
<dbReference type="VEuPathDB" id="AmoebaDB:KM1_149550"/>
<organism evidence="10 11">
    <name type="scientific">Entamoeba histolytica (strain ATCC 30459 / HM-1:IMSS / ABRM)</name>
    <dbReference type="NCBI Taxonomy" id="294381"/>
    <lineage>
        <taxon>Eukaryota</taxon>
        <taxon>Amoebozoa</taxon>
        <taxon>Evosea</taxon>
        <taxon>Archamoebae</taxon>
        <taxon>Mastigamoebida</taxon>
        <taxon>Entamoebidae</taxon>
        <taxon>Entamoeba</taxon>
    </lineage>
</organism>
<evidence type="ECO:0000256" key="7">
    <source>
        <dbReference type="ARBA" id="ARBA00023136"/>
    </source>
</evidence>
<feature type="transmembrane region" description="Helical" evidence="8">
    <location>
        <begin position="96"/>
        <end position="114"/>
    </location>
</feature>
<feature type="transmembrane region" description="Helical" evidence="8">
    <location>
        <begin position="30"/>
        <end position="48"/>
    </location>
</feature>
<accession>C4M312</accession>
<dbReference type="OMA" id="ECRTANF"/>
<dbReference type="GeneID" id="3407242"/>
<gene>
    <name evidence="10" type="ORF">EHI_025250</name>
</gene>
<evidence type="ECO:0000256" key="2">
    <source>
        <dbReference type="ARBA" id="ARBA00008873"/>
    </source>
</evidence>
<dbReference type="InterPro" id="IPR045316">
    <property type="entry name" value="Msc2-like"/>
</dbReference>
<dbReference type="NCBIfam" id="TIGR01297">
    <property type="entry name" value="CDF"/>
    <property type="match status" value="1"/>
</dbReference>
<reference evidence="10" key="2">
    <citation type="submission" date="2007-03" db="EMBL/GenBank/DDBJ databases">
        <authorList>
            <person name="Lorenzi H."/>
            <person name="Amedeo P."/>
            <person name="Inman J."/>
            <person name="Schobel S."/>
            <person name="Caler E."/>
        </authorList>
    </citation>
    <scope>GENOME REANNOTATION</scope>
    <source>
        <strain evidence="10">HM-1:IMSS</strain>
    </source>
</reference>
<dbReference type="FunFam" id="1.20.1510.10:FF:000043">
    <property type="entry name" value="Cation transporter, putative"/>
    <property type="match status" value="1"/>
</dbReference>
<dbReference type="VEuPathDB" id="AmoebaDB:EHI8A_083710"/>
<keyword evidence="11" id="KW-1185">Reference proteome</keyword>
<reference evidence="10" key="1">
    <citation type="journal article" date="2005" name="Nature">
        <title>The genome of the protist parasite Entamoeba histolytica.</title>
        <authorList>
            <person name="Loftus B."/>
            <person name="Anderson I."/>
            <person name="Davies R."/>
            <person name="Alsmark U.C."/>
            <person name="Samuelson J."/>
            <person name="Amedeo P."/>
            <person name="Roncaglia P."/>
            <person name="Berriman M."/>
            <person name="Hirt R.P."/>
            <person name="Mann B.J."/>
            <person name="Nozaki T."/>
            <person name="Suh B."/>
            <person name="Pop M."/>
            <person name="Duchene M."/>
            <person name="Ackers J."/>
            <person name="Tannich E."/>
            <person name="Leippe M."/>
            <person name="Hofer M."/>
            <person name="Bruchhaus I."/>
            <person name="Willhoeft U."/>
            <person name="Bhattacharya A."/>
            <person name="Chillingworth T."/>
            <person name="Churcher C."/>
            <person name="Hance Z."/>
            <person name="Harris B."/>
            <person name="Harris D."/>
            <person name="Jagels K."/>
            <person name="Moule S."/>
            <person name="Mungall K."/>
            <person name="Ormond D."/>
            <person name="Squares R."/>
            <person name="Whitehead S."/>
            <person name="Quail M.A."/>
            <person name="Rabbinowitsch E."/>
            <person name="Norbertczak H."/>
            <person name="Price C."/>
            <person name="Wang Z."/>
            <person name="Guillen N."/>
            <person name="Gilchrist C."/>
            <person name="Stroup S.E."/>
            <person name="Bhattacharya S."/>
            <person name="Lohia A."/>
            <person name="Foster P.G."/>
            <person name="Sicheritz-Ponten T."/>
            <person name="Weber C."/>
            <person name="Singh U."/>
            <person name="Mukherjee C."/>
            <person name="El-Sayed N.M."/>
            <person name="Petri W.A.Jr."/>
            <person name="Clark C.G."/>
            <person name="Embley T.M."/>
            <person name="Barrell B."/>
            <person name="Fraser C.M."/>
            <person name="Hall N."/>
        </authorList>
    </citation>
    <scope>NUCLEOTIDE SEQUENCE [LARGE SCALE GENOMIC DNA]</scope>
    <source>
        <strain evidence="10">HM-1:IMSS</strain>
    </source>
</reference>
<dbReference type="Pfam" id="PF01545">
    <property type="entry name" value="Cation_efflux"/>
    <property type="match status" value="1"/>
</dbReference>
<dbReference type="KEGG" id="ehi:EHI_025250"/>
<dbReference type="InParanoid" id="C4M312"/>
<protein>
    <submittedName>
        <fullName evidence="10">Cation transporter, putative</fullName>
    </submittedName>
</protein>
<dbReference type="GO" id="GO:0031410">
    <property type="term" value="C:cytoplasmic vesicle"/>
    <property type="evidence" value="ECO:0000318"/>
    <property type="project" value="GO_Central"/>
</dbReference>
<dbReference type="Proteomes" id="UP000001926">
    <property type="component" value="Partially assembled WGS sequence"/>
</dbReference>
<dbReference type="STRING" id="5759.C4M312"/>
<dbReference type="OrthoDB" id="78669at2759"/>
<evidence type="ECO:0000256" key="8">
    <source>
        <dbReference type="SAM" id="Phobius"/>
    </source>
</evidence>
<dbReference type="InterPro" id="IPR027469">
    <property type="entry name" value="Cation_efflux_TMD_sf"/>
</dbReference>
<dbReference type="PANTHER" id="PTHR45755">
    <property type="match status" value="1"/>
</dbReference>
<evidence type="ECO:0000259" key="9">
    <source>
        <dbReference type="Pfam" id="PF01545"/>
    </source>
</evidence>
<keyword evidence="5 8" id="KW-1133">Transmembrane helix</keyword>
<dbReference type="VEuPathDB" id="AmoebaDB:EHI7A_078300"/>
<dbReference type="SUPFAM" id="SSF161111">
    <property type="entry name" value="Cation efflux protein transmembrane domain-like"/>
    <property type="match status" value="1"/>
</dbReference>
<feature type="transmembrane region" description="Helical" evidence="8">
    <location>
        <begin position="134"/>
        <end position="159"/>
    </location>
</feature>
<dbReference type="EMBL" id="DS571233">
    <property type="protein sequence ID" value="EAL47549.2"/>
    <property type="molecule type" value="Genomic_DNA"/>
</dbReference>
<dbReference type="GO" id="GO:1904257">
    <property type="term" value="P:zinc ion import into Golgi lumen"/>
    <property type="evidence" value="ECO:0000318"/>
    <property type="project" value="GO_Central"/>
</dbReference>
<keyword evidence="4 8" id="KW-0812">Transmembrane</keyword>
<dbReference type="Gene3D" id="1.20.1510.10">
    <property type="entry name" value="Cation efflux protein transmembrane domain"/>
    <property type="match status" value="1"/>
</dbReference>
<evidence type="ECO:0000256" key="3">
    <source>
        <dbReference type="ARBA" id="ARBA00022448"/>
    </source>
</evidence>
<comment type="similarity">
    <text evidence="2">Belongs to the cation diffusion facilitator (CDF) transporter (TC 2.A.4) family. SLC30A subfamily.</text>
</comment>